<evidence type="ECO:0000256" key="3">
    <source>
        <dbReference type="ARBA" id="ARBA00022448"/>
    </source>
</evidence>
<evidence type="ECO:0000259" key="10">
    <source>
        <dbReference type="PROSITE" id="PS50850"/>
    </source>
</evidence>
<feature type="transmembrane region" description="Helical" evidence="9">
    <location>
        <begin position="140"/>
        <end position="160"/>
    </location>
</feature>
<feature type="transmembrane region" description="Helical" evidence="9">
    <location>
        <begin position="329"/>
        <end position="350"/>
    </location>
</feature>
<evidence type="ECO:0000256" key="5">
    <source>
        <dbReference type="ARBA" id="ARBA00022692"/>
    </source>
</evidence>
<proteinExistence type="inferred from homology"/>
<dbReference type="PANTHER" id="PTHR23501">
    <property type="entry name" value="MAJOR FACILITATOR SUPERFAMILY"/>
    <property type="match status" value="1"/>
</dbReference>
<dbReference type="GO" id="GO:0022857">
    <property type="term" value="F:transmembrane transporter activity"/>
    <property type="evidence" value="ECO:0007669"/>
    <property type="project" value="InterPro"/>
</dbReference>
<protein>
    <submittedName>
        <fullName evidence="11">MFS transporter</fullName>
    </submittedName>
</protein>
<dbReference type="Pfam" id="PF07690">
    <property type="entry name" value="MFS_1"/>
    <property type="match status" value="1"/>
</dbReference>
<dbReference type="InterPro" id="IPR004638">
    <property type="entry name" value="EmrB-like"/>
</dbReference>
<evidence type="ECO:0000256" key="1">
    <source>
        <dbReference type="ARBA" id="ARBA00004651"/>
    </source>
</evidence>
<dbReference type="Gene3D" id="1.20.1720.10">
    <property type="entry name" value="Multidrug resistance protein D"/>
    <property type="match status" value="1"/>
</dbReference>
<keyword evidence="5 9" id="KW-0812">Transmembrane</keyword>
<dbReference type="AlphaFoldDB" id="A0A9D2VL15"/>
<feature type="transmembrane region" description="Helical" evidence="9">
    <location>
        <begin position="109"/>
        <end position="128"/>
    </location>
</feature>
<feature type="transmembrane region" description="Helical" evidence="9">
    <location>
        <begin position="370"/>
        <end position="387"/>
    </location>
</feature>
<dbReference type="NCBIfam" id="TIGR00711">
    <property type="entry name" value="efflux_EmrB"/>
    <property type="match status" value="1"/>
</dbReference>
<dbReference type="Proteomes" id="UP000789325">
    <property type="component" value="Unassembled WGS sequence"/>
</dbReference>
<dbReference type="SUPFAM" id="SSF103473">
    <property type="entry name" value="MFS general substrate transporter"/>
    <property type="match status" value="1"/>
</dbReference>
<comment type="caution">
    <text evidence="11">The sequence shown here is derived from an EMBL/GenBank/DDBJ whole genome shotgun (WGS) entry which is preliminary data.</text>
</comment>
<feature type="transmembrane region" description="Helical" evidence="9">
    <location>
        <begin position="225"/>
        <end position="248"/>
    </location>
</feature>
<name>A0A9D2VL15_9ACTN</name>
<feature type="transmembrane region" description="Helical" evidence="9">
    <location>
        <begin position="466"/>
        <end position="485"/>
    </location>
</feature>
<keyword evidence="6 9" id="KW-1133">Transmembrane helix</keyword>
<dbReference type="CDD" id="cd17502">
    <property type="entry name" value="MFS_Azr1_MDR_like"/>
    <property type="match status" value="1"/>
</dbReference>
<dbReference type="PROSITE" id="PS50850">
    <property type="entry name" value="MFS"/>
    <property type="match status" value="1"/>
</dbReference>
<sequence length="568" mass="58668">MTEQKDRMGQAEQRKRINETASAATPAASSAASTGSSNADFKPAPTPEAAASSGNPASSVPEAPSVLSQGSVLAVFIGLLVAMIVGSLDQTVVVAALPTIVGELGGATHMLWVTTAYVLAATVTMPLYGKVGDLIGRKGLFIGALGLFVAGSLVCGSTTSMEGLVAGRAVQGLGGGGLMILSQAIVADVVPPRKRALYLSAIGLAYAVPMVIGPLLGGLFTDTLGWRWCFWINVPLAAVAIVTAVICLPKPRHKVENATFDVWGTVALAAALTALTLATAWGGVEYEWTSPVIVGLGAAAVAGGVLFVLAERRAKDPIMSLELFRSRNFNVCTVAGFVSMFVMMGVLTYLPTYLQITHGMSATAAGYMELPLNIAWFASSLISGYAVSKLGTYKKLMVGSFVLLVAGVAVLTAITADIPIALIAVALAVIGFGLGLNFEILVLIVQNEFPARDVGMATAATNFFREMGTTLGASVIGMLFTSGLLRTLPESLASVGGADVLGTDVNAITPAIVRALPEGVHDAVGAAYNDALAPVFWFMLPFAVLSVVMMALLREKPLANTLDEDAEG</sequence>
<dbReference type="PANTHER" id="PTHR23501:SF197">
    <property type="entry name" value="COMD"/>
    <property type="match status" value="1"/>
</dbReference>
<keyword evidence="7 9" id="KW-0472">Membrane</keyword>
<dbReference type="InterPro" id="IPR011701">
    <property type="entry name" value="MFS"/>
</dbReference>
<feature type="transmembrane region" description="Helical" evidence="9">
    <location>
        <begin position="72"/>
        <end position="97"/>
    </location>
</feature>
<reference evidence="11" key="2">
    <citation type="submission" date="2021-09" db="EMBL/GenBank/DDBJ databases">
        <authorList>
            <person name="Gilroy R."/>
        </authorList>
    </citation>
    <scope>NUCLEOTIDE SEQUENCE</scope>
    <source>
        <strain evidence="11">USAMLcec12-2067</strain>
    </source>
</reference>
<dbReference type="InterPro" id="IPR020846">
    <property type="entry name" value="MFS_dom"/>
</dbReference>
<feature type="region of interest" description="Disordered" evidence="8">
    <location>
        <begin position="1"/>
        <end position="61"/>
    </location>
</feature>
<evidence type="ECO:0000313" key="11">
    <source>
        <dbReference type="EMBL" id="HJH43659.1"/>
    </source>
</evidence>
<evidence type="ECO:0000256" key="6">
    <source>
        <dbReference type="ARBA" id="ARBA00022989"/>
    </source>
</evidence>
<evidence type="ECO:0000256" key="4">
    <source>
        <dbReference type="ARBA" id="ARBA00022475"/>
    </source>
</evidence>
<accession>A0A9D2VL15</accession>
<feature type="compositionally biased region" description="Basic and acidic residues" evidence="8">
    <location>
        <begin position="1"/>
        <end position="18"/>
    </location>
</feature>
<evidence type="ECO:0000313" key="12">
    <source>
        <dbReference type="Proteomes" id="UP000789325"/>
    </source>
</evidence>
<reference evidence="11" key="1">
    <citation type="journal article" date="2021" name="PeerJ">
        <title>Extensive microbial diversity within the chicken gut microbiome revealed by metagenomics and culture.</title>
        <authorList>
            <person name="Gilroy R."/>
            <person name="Ravi A."/>
            <person name="Getino M."/>
            <person name="Pursley I."/>
            <person name="Horton D.L."/>
            <person name="Alikhan N.F."/>
            <person name="Baker D."/>
            <person name="Gharbi K."/>
            <person name="Hall N."/>
            <person name="Watson M."/>
            <person name="Adriaenssens E.M."/>
            <person name="Foster-Nyarko E."/>
            <person name="Jarju S."/>
            <person name="Secka A."/>
            <person name="Antonio M."/>
            <person name="Oren A."/>
            <person name="Chaudhuri R.R."/>
            <person name="La Ragione R."/>
            <person name="Hildebrand F."/>
            <person name="Pallen M.J."/>
        </authorList>
    </citation>
    <scope>NUCLEOTIDE SEQUENCE</scope>
    <source>
        <strain evidence="11">USAMLcec12-2067</strain>
    </source>
</reference>
<dbReference type="GO" id="GO:0005886">
    <property type="term" value="C:plasma membrane"/>
    <property type="evidence" value="ECO:0007669"/>
    <property type="project" value="UniProtKB-SubCell"/>
</dbReference>
<feature type="transmembrane region" description="Helical" evidence="9">
    <location>
        <begin position="288"/>
        <end position="309"/>
    </location>
</feature>
<evidence type="ECO:0000256" key="2">
    <source>
        <dbReference type="ARBA" id="ARBA00007520"/>
    </source>
</evidence>
<gene>
    <name evidence="11" type="ORF">K8V16_07660</name>
</gene>
<feature type="transmembrane region" description="Helical" evidence="9">
    <location>
        <begin position="260"/>
        <end position="282"/>
    </location>
</feature>
<feature type="transmembrane region" description="Helical" evidence="9">
    <location>
        <begin position="172"/>
        <end position="190"/>
    </location>
</feature>
<keyword evidence="4" id="KW-1003">Cell membrane</keyword>
<feature type="domain" description="Major facilitator superfamily (MFS) profile" evidence="10">
    <location>
        <begin position="75"/>
        <end position="558"/>
    </location>
</feature>
<feature type="transmembrane region" description="Helical" evidence="9">
    <location>
        <begin position="197"/>
        <end position="219"/>
    </location>
</feature>
<organism evidence="11 12">
    <name type="scientific">Rubneribacter badeniensis</name>
    <dbReference type="NCBI Taxonomy" id="2070688"/>
    <lineage>
        <taxon>Bacteria</taxon>
        <taxon>Bacillati</taxon>
        <taxon>Actinomycetota</taxon>
        <taxon>Coriobacteriia</taxon>
        <taxon>Eggerthellales</taxon>
        <taxon>Eggerthellaceae</taxon>
        <taxon>Rubneribacter</taxon>
    </lineage>
</organism>
<dbReference type="FunFam" id="1.20.1720.10:FF:000004">
    <property type="entry name" value="EmrB/QacA family drug resistance transporter"/>
    <property type="match status" value="1"/>
</dbReference>
<dbReference type="InterPro" id="IPR036259">
    <property type="entry name" value="MFS_trans_sf"/>
</dbReference>
<dbReference type="EMBL" id="DYZL01000164">
    <property type="protein sequence ID" value="HJH43659.1"/>
    <property type="molecule type" value="Genomic_DNA"/>
</dbReference>
<comment type="subcellular location">
    <subcellularLocation>
        <location evidence="1">Cell membrane</location>
        <topology evidence="1">Multi-pass membrane protein</topology>
    </subcellularLocation>
</comment>
<evidence type="ECO:0000256" key="7">
    <source>
        <dbReference type="ARBA" id="ARBA00023136"/>
    </source>
</evidence>
<feature type="compositionally biased region" description="Low complexity" evidence="8">
    <location>
        <begin position="20"/>
        <end position="39"/>
    </location>
</feature>
<evidence type="ECO:0000256" key="8">
    <source>
        <dbReference type="SAM" id="MobiDB-lite"/>
    </source>
</evidence>
<feature type="transmembrane region" description="Helical" evidence="9">
    <location>
        <begin position="420"/>
        <end position="445"/>
    </location>
</feature>
<comment type="similarity">
    <text evidence="2">Belongs to the major facilitator superfamily. TCR/Tet family.</text>
</comment>
<feature type="transmembrane region" description="Helical" evidence="9">
    <location>
        <begin position="396"/>
        <end position="414"/>
    </location>
</feature>
<evidence type="ECO:0000256" key="9">
    <source>
        <dbReference type="SAM" id="Phobius"/>
    </source>
</evidence>
<dbReference type="Gene3D" id="1.20.1250.20">
    <property type="entry name" value="MFS general substrate transporter like domains"/>
    <property type="match status" value="1"/>
</dbReference>
<feature type="transmembrane region" description="Helical" evidence="9">
    <location>
        <begin position="535"/>
        <end position="553"/>
    </location>
</feature>
<keyword evidence="3" id="KW-0813">Transport</keyword>